<dbReference type="GO" id="GO:0005912">
    <property type="term" value="C:adherens junction"/>
    <property type="evidence" value="ECO:0007669"/>
    <property type="project" value="TreeGrafter"/>
</dbReference>
<evidence type="ECO:0000256" key="3">
    <source>
        <dbReference type="ARBA" id="ARBA00023038"/>
    </source>
</evidence>
<evidence type="ECO:0000313" key="6">
    <source>
        <dbReference type="EMBL" id="KAK2551299.1"/>
    </source>
</evidence>
<dbReference type="EMBL" id="JARQWQ010000099">
    <property type="protein sequence ID" value="KAK2551299.1"/>
    <property type="molecule type" value="Genomic_DNA"/>
</dbReference>
<evidence type="ECO:0000256" key="1">
    <source>
        <dbReference type="ARBA" id="ARBA00004496"/>
    </source>
</evidence>
<evidence type="ECO:0000313" key="7">
    <source>
        <dbReference type="Proteomes" id="UP001249851"/>
    </source>
</evidence>
<dbReference type="InterPro" id="IPR001478">
    <property type="entry name" value="PDZ"/>
</dbReference>
<feature type="compositionally biased region" description="Basic and acidic residues" evidence="4">
    <location>
        <begin position="297"/>
        <end position="310"/>
    </location>
</feature>
<dbReference type="PANTHER" id="PTHR24214:SF38">
    <property type="entry name" value="PDZ AND LIM DOMAIN PROTEIN ZASP-RELATED"/>
    <property type="match status" value="1"/>
</dbReference>
<dbReference type="Gene3D" id="2.30.42.10">
    <property type="match status" value="1"/>
</dbReference>
<sequence>MMPRLTSHLKSTEESFDVTLSGGSPWGFMLDGGSDFRRKLIVSKITRGGKADLLQSIAVGDEVLAINGIPCVSRAEAMELVRCSRQKLKISLRRDGNNGPVKQYNGPGITTSSDPVPNFYETAVEHYSNPDFFSTYNVDRNKFAQMTRSKNIFVSTDNLSSSLDDLLESCRQGSEKQLNAGNSVIKVEANGRLSNSFSEIANGQTSHNPEVEGLSGISLPEGSWPVSRQRTSTSPARIQKVTVKSSFAVSPQKGSPPGRETEKQQMTRNSLPRDDWVGRWLLAEPQRVTPLNAGTAHYKDRNKDKDKESINRNQGSVREKPDVRNSQTLPSSKSYGGGASYGVTVTATAVKRNEGGISNTVPFSRGANRYSSSNLIHERGNRPNFNTEIRSDELPSRQPQGPWNSQVYAQPGDKVEVRLPRDMAAPKRTTSESTSSNDSVGTTDPSVGGVRKQCPAPPPRHSTSLLLSSFRTQGRRQIPQEIPPKFGSVSRLSEGAMSPPVHSPSRSWPTEKVVEAKPAGSEITRQSWHAEPTVMTGYERRTANSSISSTSSDMTPDRRLSKTNSVRVKSSVVIRSMRSSSSSSMDESSSPMVYRSGKVSLEGEVNRAKTLPLRKKLSSSNEPMKLPSDGGQWKSQDKSDSEPGPTKIKDTQILQRLLNENAIQPEPKTSVKSRIANFEGEMRRKISGGAPPPGELSLQRRSLSHGKIDFQRPLKS</sequence>
<feature type="region of interest" description="Disordered" evidence="4">
    <location>
        <begin position="480"/>
        <end position="651"/>
    </location>
</feature>
<dbReference type="PROSITE" id="PS50106">
    <property type="entry name" value="PDZ"/>
    <property type="match status" value="1"/>
</dbReference>
<keyword evidence="3" id="KW-0479">Metal-binding</keyword>
<dbReference type="InterPro" id="IPR050604">
    <property type="entry name" value="PDZ-LIM_domain"/>
</dbReference>
<protein>
    <submittedName>
        <fullName evidence="6">Synaptopodin 2-like protein</fullName>
    </submittedName>
</protein>
<proteinExistence type="predicted"/>
<feature type="domain" description="PDZ" evidence="5">
    <location>
        <begin position="15"/>
        <end position="96"/>
    </location>
</feature>
<dbReference type="Proteomes" id="UP001249851">
    <property type="component" value="Unassembled WGS sequence"/>
</dbReference>
<dbReference type="GO" id="GO:0001725">
    <property type="term" value="C:stress fiber"/>
    <property type="evidence" value="ECO:0007669"/>
    <property type="project" value="TreeGrafter"/>
</dbReference>
<dbReference type="GO" id="GO:0051371">
    <property type="term" value="F:muscle alpha-actinin binding"/>
    <property type="evidence" value="ECO:0007669"/>
    <property type="project" value="TreeGrafter"/>
</dbReference>
<dbReference type="GO" id="GO:0003779">
    <property type="term" value="F:actin binding"/>
    <property type="evidence" value="ECO:0007669"/>
    <property type="project" value="TreeGrafter"/>
</dbReference>
<name>A0AAD9UVA9_ACRCE</name>
<evidence type="ECO:0000259" key="5">
    <source>
        <dbReference type="PROSITE" id="PS50106"/>
    </source>
</evidence>
<feature type="compositionally biased region" description="Basic and acidic residues" evidence="4">
    <location>
        <begin position="413"/>
        <end position="425"/>
    </location>
</feature>
<accession>A0AAD9UVA9</accession>
<feature type="region of interest" description="Disordered" evidence="4">
    <location>
        <begin position="201"/>
        <end position="272"/>
    </location>
</feature>
<feature type="region of interest" description="Disordered" evidence="4">
    <location>
        <begin position="291"/>
        <end position="340"/>
    </location>
</feature>
<feature type="region of interest" description="Disordered" evidence="4">
    <location>
        <begin position="373"/>
        <end position="463"/>
    </location>
</feature>
<evidence type="ECO:0000256" key="4">
    <source>
        <dbReference type="SAM" id="MobiDB-lite"/>
    </source>
</evidence>
<organism evidence="6 7">
    <name type="scientific">Acropora cervicornis</name>
    <name type="common">Staghorn coral</name>
    <dbReference type="NCBI Taxonomy" id="6130"/>
    <lineage>
        <taxon>Eukaryota</taxon>
        <taxon>Metazoa</taxon>
        <taxon>Cnidaria</taxon>
        <taxon>Anthozoa</taxon>
        <taxon>Hexacorallia</taxon>
        <taxon>Scleractinia</taxon>
        <taxon>Astrocoeniina</taxon>
        <taxon>Acroporidae</taxon>
        <taxon>Acropora</taxon>
    </lineage>
</organism>
<dbReference type="PANTHER" id="PTHR24214">
    <property type="entry name" value="PDZ AND LIM DOMAIN PROTEIN ZASP"/>
    <property type="match status" value="1"/>
</dbReference>
<feature type="region of interest" description="Disordered" evidence="4">
    <location>
        <begin position="680"/>
        <end position="716"/>
    </location>
</feature>
<keyword evidence="7" id="KW-1185">Reference proteome</keyword>
<comment type="caution">
    <text evidence="6">The sequence shown here is derived from an EMBL/GenBank/DDBJ whole genome shotgun (WGS) entry which is preliminary data.</text>
</comment>
<keyword evidence="3" id="KW-0440">LIM domain</keyword>
<feature type="compositionally biased region" description="Basic and acidic residues" evidence="4">
    <location>
        <begin position="259"/>
        <end position="272"/>
    </location>
</feature>
<dbReference type="GO" id="GO:0005737">
    <property type="term" value="C:cytoplasm"/>
    <property type="evidence" value="ECO:0007669"/>
    <property type="project" value="UniProtKB-SubCell"/>
</dbReference>
<feature type="compositionally biased region" description="Basic and acidic residues" evidence="4">
    <location>
        <begin position="706"/>
        <end position="716"/>
    </location>
</feature>
<dbReference type="InterPro" id="IPR036034">
    <property type="entry name" value="PDZ_sf"/>
</dbReference>
<keyword evidence="3" id="KW-0862">Zinc</keyword>
<reference evidence="6" key="2">
    <citation type="journal article" date="2023" name="Science">
        <title>Genomic signatures of disease resistance in endangered staghorn corals.</title>
        <authorList>
            <person name="Vollmer S.V."/>
            <person name="Selwyn J.D."/>
            <person name="Despard B.A."/>
            <person name="Roesel C.L."/>
        </authorList>
    </citation>
    <scope>NUCLEOTIDE SEQUENCE</scope>
    <source>
        <strain evidence="6">K2</strain>
    </source>
</reference>
<reference evidence="6" key="1">
    <citation type="journal article" date="2023" name="G3 (Bethesda)">
        <title>Whole genome assembly and annotation of the endangered Caribbean coral Acropora cervicornis.</title>
        <authorList>
            <person name="Selwyn J.D."/>
            <person name="Vollmer S.V."/>
        </authorList>
    </citation>
    <scope>NUCLEOTIDE SEQUENCE</scope>
    <source>
        <strain evidence="6">K2</strain>
    </source>
</reference>
<dbReference type="GO" id="GO:0030036">
    <property type="term" value="P:actin cytoskeleton organization"/>
    <property type="evidence" value="ECO:0007669"/>
    <property type="project" value="TreeGrafter"/>
</dbReference>
<dbReference type="AlphaFoldDB" id="A0AAD9UVA9"/>
<dbReference type="SMART" id="SM00228">
    <property type="entry name" value="PDZ"/>
    <property type="match status" value="1"/>
</dbReference>
<keyword evidence="2" id="KW-0963">Cytoplasm</keyword>
<feature type="compositionally biased region" description="Polar residues" evidence="4">
    <location>
        <begin position="431"/>
        <end position="445"/>
    </location>
</feature>
<dbReference type="GO" id="GO:0061061">
    <property type="term" value="P:muscle structure development"/>
    <property type="evidence" value="ECO:0007669"/>
    <property type="project" value="TreeGrafter"/>
</dbReference>
<dbReference type="Pfam" id="PF00595">
    <property type="entry name" value="PDZ"/>
    <property type="match status" value="1"/>
</dbReference>
<gene>
    <name evidence="6" type="ORF">P5673_027894</name>
</gene>
<dbReference type="GO" id="GO:0031941">
    <property type="term" value="C:filamentous actin"/>
    <property type="evidence" value="ECO:0007669"/>
    <property type="project" value="TreeGrafter"/>
</dbReference>
<feature type="compositionally biased region" description="Polar residues" evidence="4">
    <location>
        <begin position="397"/>
        <end position="408"/>
    </location>
</feature>
<dbReference type="SUPFAM" id="SSF50156">
    <property type="entry name" value="PDZ domain-like"/>
    <property type="match status" value="1"/>
</dbReference>
<feature type="compositionally biased region" description="Polar residues" evidence="4">
    <location>
        <begin position="226"/>
        <end position="253"/>
    </location>
</feature>
<comment type="subcellular location">
    <subcellularLocation>
        <location evidence="1">Cytoplasm</location>
    </subcellularLocation>
</comment>
<evidence type="ECO:0000256" key="2">
    <source>
        <dbReference type="ARBA" id="ARBA00022490"/>
    </source>
</evidence>
<feature type="compositionally biased region" description="Low complexity" evidence="4">
    <location>
        <begin position="565"/>
        <end position="593"/>
    </location>
</feature>